<reference evidence="7" key="1">
    <citation type="submission" date="2017-01" db="EMBL/GenBank/DDBJ databases">
        <title>Comparative genomics of anhydrobiosis in the tardigrade Hypsibius dujardini.</title>
        <authorList>
            <person name="Yoshida Y."/>
            <person name="Koutsovoulos G."/>
            <person name="Laetsch D."/>
            <person name="Stevens L."/>
            <person name="Kumar S."/>
            <person name="Horikawa D."/>
            <person name="Ishino K."/>
            <person name="Komine S."/>
            <person name="Tomita M."/>
            <person name="Blaxter M."/>
            <person name="Arakawa K."/>
        </authorList>
    </citation>
    <scope>NUCLEOTIDE SEQUENCE [LARGE SCALE GENOMIC DNA]</scope>
    <source>
        <strain evidence="7">Z151</strain>
    </source>
</reference>
<gene>
    <name evidence="6" type="ORF">BV898_17989</name>
</gene>
<evidence type="ECO:0000256" key="3">
    <source>
        <dbReference type="ARBA" id="ARBA00022741"/>
    </source>
</evidence>
<dbReference type="PROSITE" id="PS50011">
    <property type="entry name" value="PROTEIN_KINASE_DOM"/>
    <property type="match status" value="1"/>
</dbReference>
<evidence type="ECO:0000313" key="7">
    <source>
        <dbReference type="Proteomes" id="UP000192578"/>
    </source>
</evidence>
<dbReference type="InterPro" id="IPR011009">
    <property type="entry name" value="Kinase-like_dom_sf"/>
</dbReference>
<dbReference type="InterPro" id="IPR001245">
    <property type="entry name" value="Ser-Thr/Tyr_kinase_cat_dom"/>
</dbReference>
<dbReference type="GO" id="GO:0004674">
    <property type="term" value="F:protein serine/threonine kinase activity"/>
    <property type="evidence" value="ECO:0007669"/>
    <property type="project" value="UniProtKB-EC"/>
</dbReference>
<organism evidence="6 7">
    <name type="scientific">Hypsibius exemplaris</name>
    <name type="common">Freshwater tardigrade</name>
    <dbReference type="NCBI Taxonomy" id="2072580"/>
    <lineage>
        <taxon>Eukaryota</taxon>
        <taxon>Metazoa</taxon>
        <taxon>Ecdysozoa</taxon>
        <taxon>Tardigrada</taxon>
        <taxon>Eutardigrada</taxon>
        <taxon>Parachela</taxon>
        <taxon>Hypsibioidea</taxon>
        <taxon>Hypsibiidae</taxon>
        <taxon>Hypsibius</taxon>
    </lineage>
</organism>
<dbReference type="Gene3D" id="1.10.510.10">
    <property type="entry name" value="Transferase(Phosphotransferase) domain 1"/>
    <property type="match status" value="1"/>
</dbReference>
<evidence type="ECO:0000256" key="4">
    <source>
        <dbReference type="ARBA" id="ARBA00022840"/>
    </source>
</evidence>
<dbReference type="SMART" id="SM00220">
    <property type="entry name" value="S_TKc"/>
    <property type="match status" value="1"/>
</dbReference>
<evidence type="ECO:0000259" key="5">
    <source>
        <dbReference type="PROSITE" id="PS50011"/>
    </source>
</evidence>
<proteinExistence type="inferred from homology"/>
<keyword evidence="4" id="KW-0067">ATP-binding</keyword>
<dbReference type="EC" id="2.7.11.1" evidence="2"/>
<evidence type="ECO:0000256" key="2">
    <source>
        <dbReference type="ARBA" id="ARBA00012513"/>
    </source>
</evidence>
<dbReference type="EMBL" id="MTYJ01000330">
    <property type="protein sequence ID" value="OWA53566.1"/>
    <property type="molecule type" value="Genomic_DNA"/>
</dbReference>
<accession>A0A9X6NIZ5</accession>
<evidence type="ECO:0000313" key="6">
    <source>
        <dbReference type="EMBL" id="OWA53566.1"/>
    </source>
</evidence>
<comment type="caution">
    <text evidence="6">The sequence shown here is derived from an EMBL/GenBank/DDBJ whole genome shotgun (WGS) entry which is preliminary data.</text>
</comment>
<sequence length="759" mass="84739">MEQVVTLATPIFKTLCKLTTTKVVHGLHRSYPELSSKTREEVDADIEDFYGNSFAKLQLALEQRIAEGIEQTRQHVAEAFYTAHRNGKYEDMRDCLTVARREYQDFLRNPSAKTLEDFRGSEQKLYRKMVVLYEWIVNNNAAPLYRAPFLKGLTENCKLEEYTQWQRDILLLITEAYYLRVARHYYSALHTTAGNGALDKADFDNISDMQEQLKVIVKVLDDSCLEVKTRFLTAPCGGVHDGADKGPCGIRKGVQCFELGARVYKGLGHVDKSRQELASDIAKELRKAYPHFEWSVVVVDKDHGDIELQSGPASDMRCLRFSSRENSPTSAGSKSFGCLVCYRSNRYFSLEKKRTALVFWGEADAMWSSGALFAHRNLDSWVSEGALRGLSGMTGASQLQHTLEEMKRSNRNYALGIAVRSIGPNSDVGFAPAKYRLGEEGDIAYEEIDFPFCKLTDDAMIVIIPEPLNSLIDPTLTVVEDPSLQPISTSAFPCVVVVKRGFLLDDSTKTPIVIKDISVLQAQNGDQQANTLFEKLGTSLSELLKLRHINIVRHLLVQSSESNRLTSRVVMQFCSGGTLTAKMAGAPLAVSDIKARGTDILNGLAFLHALGTAHKYLYADHVMLHEKADGQHIAKLISIPRIPELLPATGQSYNPCSLTPCLPKSFYPPANERVGRPTDTWHFGCLLIQMVSGQVPETKREERMIGGVMTTVPVPQIPKGTPRQFAAVIERCLEADYAKRQRATVLASLWSFWVTDHAT</sequence>
<evidence type="ECO:0000256" key="1">
    <source>
        <dbReference type="ARBA" id="ARBA00008874"/>
    </source>
</evidence>
<dbReference type="GO" id="GO:0005524">
    <property type="term" value="F:ATP binding"/>
    <property type="evidence" value="ECO:0007669"/>
    <property type="project" value="UniProtKB-KW"/>
</dbReference>
<dbReference type="AlphaFoldDB" id="A0A9X6NIZ5"/>
<dbReference type="InterPro" id="IPR051931">
    <property type="entry name" value="PAK3-like"/>
</dbReference>
<keyword evidence="7" id="KW-1185">Reference proteome</keyword>
<dbReference type="Proteomes" id="UP000192578">
    <property type="component" value="Unassembled WGS sequence"/>
</dbReference>
<name>A0A9X6NIZ5_HYPEX</name>
<dbReference type="PANTHER" id="PTHR45832:SF22">
    <property type="entry name" value="SERINE_THREONINE-PROTEIN KINASE SAMKA-RELATED"/>
    <property type="match status" value="1"/>
</dbReference>
<dbReference type="InterPro" id="IPR000719">
    <property type="entry name" value="Prot_kinase_dom"/>
</dbReference>
<keyword evidence="3" id="KW-0547">Nucleotide-binding</keyword>
<feature type="domain" description="Protein kinase" evidence="5">
    <location>
        <begin position="481"/>
        <end position="754"/>
    </location>
</feature>
<dbReference type="OrthoDB" id="5816437at2759"/>
<protein>
    <recommendedName>
        <fullName evidence="2">non-specific serine/threonine protein kinase</fullName>
        <ecNumber evidence="2">2.7.11.1</ecNumber>
    </recommendedName>
</protein>
<dbReference type="SUPFAM" id="SSF56112">
    <property type="entry name" value="Protein kinase-like (PK-like)"/>
    <property type="match status" value="1"/>
</dbReference>
<dbReference type="Pfam" id="PF07714">
    <property type="entry name" value="PK_Tyr_Ser-Thr"/>
    <property type="match status" value="1"/>
</dbReference>
<comment type="similarity">
    <text evidence="1">Belongs to the protein kinase superfamily. STE Ser/Thr protein kinase family. STE20 subfamily.</text>
</comment>
<dbReference type="PANTHER" id="PTHR45832">
    <property type="entry name" value="SERINE/THREONINE-PROTEIN KINASE SAMKA-RELATED-RELATED"/>
    <property type="match status" value="1"/>
</dbReference>